<evidence type="ECO:0000313" key="1">
    <source>
        <dbReference type="EMBL" id="KKM91586.1"/>
    </source>
</evidence>
<gene>
    <name evidence="1" type="ORF">LCGC14_1226980</name>
</gene>
<organism evidence="1">
    <name type="scientific">marine sediment metagenome</name>
    <dbReference type="NCBI Taxonomy" id="412755"/>
    <lineage>
        <taxon>unclassified sequences</taxon>
        <taxon>metagenomes</taxon>
        <taxon>ecological metagenomes</taxon>
    </lineage>
</organism>
<dbReference type="EMBL" id="LAZR01006513">
    <property type="protein sequence ID" value="KKM91586.1"/>
    <property type="molecule type" value="Genomic_DNA"/>
</dbReference>
<name>A0A0F9LWS2_9ZZZZ</name>
<comment type="caution">
    <text evidence="1">The sequence shown here is derived from an EMBL/GenBank/DDBJ whole genome shotgun (WGS) entry which is preliminary data.</text>
</comment>
<reference evidence="1" key="1">
    <citation type="journal article" date="2015" name="Nature">
        <title>Complex archaea that bridge the gap between prokaryotes and eukaryotes.</title>
        <authorList>
            <person name="Spang A."/>
            <person name="Saw J.H."/>
            <person name="Jorgensen S.L."/>
            <person name="Zaremba-Niedzwiedzka K."/>
            <person name="Martijn J."/>
            <person name="Lind A.E."/>
            <person name="van Eijk R."/>
            <person name="Schleper C."/>
            <person name="Guy L."/>
            <person name="Ettema T.J."/>
        </authorList>
    </citation>
    <scope>NUCLEOTIDE SEQUENCE</scope>
</reference>
<proteinExistence type="predicted"/>
<dbReference type="AlphaFoldDB" id="A0A0F9LWS2"/>
<accession>A0A0F9LWS2</accession>
<protein>
    <submittedName>
        <fullName evidence="1">Uncharacterized protein</fullName>
    </submittedName>
</protein>
<sequence>MDLRLLMSAINTVGDPYQTQYLEDNRVELPATTLKTLVEAAEYYHDLKQSEIE</sequence>